<dbReference type="AlphaFoldDB" id="A0A6M8MME0"/>
<name>A0A6M8MME0_9PSED</name>
<protein>
    <submittedName>
        <fullName evidence="1">Uncharacterized protein</fullName>
    </submittedName>
</protein>
<sequence length="370" mass="42468">MNLFKLTDSSNSKFCLVVLLWVITTCTRAETHALEGRYYLYGVMEMAAGLQLEKDGTFTAGVEYGSASGYAKGKWYVEDDVLTLESEPTLRPAHELAFDSFRERPRDALLEYAIQNKYSSLDFWTSHYILEMRYARYREPPRIKPEFVHFQFDHGPAASIKLTADPSSRAMLHYAPNRTITKIGLSTSQIAAPTRWFDVSPSSQMFNFWWKKPTNQPITYTEPDEFTLAEAHRRLEEQDAQQIDTHYLVEVFHYDPMKPPPIKPMTVYWQFKDGSTVSSVWTDSTQERIALPYQANKQLEKVGVRMEGATEAIEWFEVTPEARWLIVEWDAKPNPAYGELSDLFQYLQLDVTPGCLSLEIGGSTGCFRPG</sequence>
<evidence type="ECO:0000313" key="2">
    <source>
        <dbReference type="Proteomes" id="UP000501989"/>
    </source>
</evidence>
<dbReference type="Proteomes" id="UP000501989">
    <property type="component" value="Chromosome"/>
</dbReference>
<dbReference type="RefSeq" id="WP_172609683.1">
    <property type="nucleotide sequence ID" value="NZ_CP053746.1"/>
</dbReference>
<reference evidence="2" key="1">
    <citation type="submission" date="2019-12" db="EMBL/GenBank/DDBJ databases">
        <title>Endophytic bacteria associated with Panax ginseng seedlings.</title>
        <authorList>
            <person name="Park J.M."/>
            <person name="Shin R."/>
            <person name="Jo S.H."/>
        </authorList>
    </citation>
    <scope>NUCLEOTIDE SEQUENCE [LARGE SCALE GENOMIC DNA]</scope>
    <source>
        <strain evidence="2">PgKB30</strain>
    </source>
</reference>
<gene>
    <name evidence="1" type="ORF">FX982_00738</name>
</gene>
<keyword evidence="2" id="KW-1185">Reference proteome</keyword>
<dbReference type="KEGG" id="pgg:FX982_00738"/>
<organism evidence="1 2">
    <name type="scientific">Pseudomonas graminis</name>
    <dbReference type="NCBI Taxonomy" id="158627"/>
    <lineage>
        <taxon>Bacteria</taxon>
        <taxon>Pseudomonadati</taxon>
        <taxon>Pseudomonadota</taxon>
        <taxon>Gammaproteobacteria</taxon>
        <taxon>Pseudomonadales</taxon>
        <taxon>Pseudomonadaceae</taxon>
        <taxon>Pseudomonas</taxon>
    </lineage>
</organism>
<evidence type="ECO:0000313" key="1">
    <source>
        <dbReference type="EMBL" id="QKF49818.1"/>
    </source>
</evidence>
<accession>A0A6M8MME0</accession>
<dbReference type="EMBL" id="CP053746">
    <property type="protein sequence ID" value="QKF49818.1"/>
    <property type="molecule type" value="Genomic_DNA"/>
</dbReference>
<proteinExistence type="predicted"/>